<dbReference type="InterPro" id="IPR036465">
    <property type="entry name" value="vWFA_dom_sf"/>
</dbReference>
<sequence>MMIRTLLLCLFSVQLSWADSLDISQMPLGLQNTIAPNLTIMMDSSGSMANNTLERCKSVETQAGGTAFCKKRCRNWSTDTSCPDNDYSTSYSSFQVAEGTYDLVVEQSDGWVVSYRDPWSSWRLQYKQCVLSDLTTEIETVCESVTRQKAAIDVATDLTNDLDGFYVSLFNFTTSSGGRLVQPPLLMDSEDTANYGNNIEQLKSVIASTPGNTWTPLGETLSGIARYYALGVPANLWITPTNSLGTKSAPREVALNDVFLDSLLSLNGYSSPTYSPNGADIEQKNKNMTIKGWCQKNYLITLTDGAPSRDQNVDADLEDYEKDTYTCNDNGNPSGPEVDCRINHVSGALWDVDLRPDLCDPALLKDLEDDYNVVLNHCSDMYRVKPVGSNETVYQLLEKEKKVSRGADDSLVNNDDRLHRYKNNIRHYVVGFAGSDVTASVLMEDTAKSGAGDYYGAADSEALGDVFDTILSTIQSGSNASSGIGISLTRGSSSDYIYRASYNTSDWSGRLQKIKLKRRQGILDLSDVVWDTDEDSIPVETPVPDSEVSAEDRHIFTWDPNSGKGISLEWSLLTSEHPIRQDLEQAVEGGSTLAEDRLDYLRGDQNKEFKYAGDVDNAFRDRKVLLGDLVSSTPKFVPADDVVGNGANLWSESLLEFGAVGSSYKSFYSSNPRNKSLVYVNSNDGMLHAFNDETGKEVFAYLPSFAASNEVDRGLRFYSQINYEHRFSNDGSVEVYDAWLKSAQGGADWRTLLVSGGGAGNRGIYLLDITYDNSSYFEQSGANAERLVVWEFTHPEMGYTFTKPYIGPMTNGRWAVVTNNGYNSASGEAALFIIYLDADLSDGWTEGSDFVIIKTGVGSSADSNGLSPIIALDLYRDTVTEDGLPIFFSGETVTTDTDGDGEAETKNTFGTIDRVYAGDTNGNMWAFDLRSTDPKDWEVDHDGSPLFRAEGTRLNGGSSAQVITAPPTVMFLGDYIQDCERLLTGSTRDARGVLVGAPFGETGVEAFEDEDFFPSGGFNLAQRHLNCGPNILVLFGTGKFVSADDVEDISKGSFYAVWDNMNTDNYPLTRDNLDERVFSVSGSRGSLVRSISDVDGNEKSKGDFPQTGWNIEDEFGWYVDLTEEGEKQVSSPLVALITGEVFFTTLIPDKVACSFGGTSFFNSISALTGVRSTNARSATINASVQLEGILGEPQIGSSESPGSPSFVLLGGNNVVGVKAVDAQSRKTGPISWTEIKSE</sequence>
<dbReference type="OrthoDB" id="7156875at2"/>
<feature type="domain" description="PilY1 beta-propeller" evidence="4">
    <location>
        <begin position="662"/>
        <end position="838"/>
    </location>
</feature>
<evidence type="ECO:0000256" key="1">
    <source>
        <dbReference type="ARBA" id="ARBA00022723"/>
    </source>
</evidence>
<keyword evidence="1" id="KW-0479">Metal-binding</keyword>
<protein>
    <submittedName>
        <fullName evidence="5">Type IV pilus biogenesis factor PilY1</fullName>
    </submittedName>
</protein>
<dbReference type="EMBL" id="CACSII010000014">
    <property type="protein sequence ID" value="CAA0108511.1"/>
    <property type="molecule type" value="Genomic_DNA"/>
</dbReference>
<dbReference type="GO" id="GO:0046872">
    <property type="term" value="F:metal ion binding"/>
    <property type="evidence" value="ECO:0007669"/>
    <property type="project" value="UniProtKB-KW"/>
</dbReference>
<dbReference type="Gene3D" id="3.40.50.410">
    <property type="entry name" value="von Willebrand factor, type A domain"/>
    <property type="match status" value="1"/>
</dbReference>
<dbReference type="InterPro" id="IPR008707">
    <property type="entry name" value="B-propeller_PilY1"/>
</dbReference>
<feature type="chain" id="PRO_5024985357" evidence="3">
    <location>
        <begin position="19"/>
        <end position="1238"/>
    </location>
</feature>
<dbReference type="Pfam" id="PF05567">
    <property type="entry name" value="T4P_PilY1"/>
    <property type="match status" value="1"/>
</dbReference>
<accession>A0A5S9PUP4</accession>
<evidence type="ECO:0000256" key="3">
    <source>
        <dbReference type="SAM" id="SignalP"/>
    </source>
</evidence>
<gene>
    <name evidence="5" type="primary">pilY1_1</name>
    <name evidence="5" type="ORF">DPBNPPHM_04108</name>
</gene>
<evidence type="ECO:0000313" key="6">
    <source>
        <dbReference type="Proteomes" id="UP000434580"/>
    </source>
</evidence>
<evidence type="ECO:0000256" key="2">
    <source>
        <dbReference type="ARBA" id="ARBA00022837"/>
    </source>
</evidence>
<dbReference type="AlphaFoldDB" id="A0A5S9PUP4"/>
<keyword evidence="3" id="KW-0732">Signal</keyword>
<dbReference type="Proteomes" id="UP000434580">
    <property type="component" value="Unassembled WGS sequence"/>
</dbReference>
<organism evidence="5 6">
    <name type="scientific">BD1-7 clade bacterium</name>
    <dbReference type="NCBI Taxonomy" id="2029982"/>
    <lineage>
        <taxon>Bacteria</taxon>
        <taxon>Pseudomonadati</taxon>
        <taxon>Pseudomonadota</taxon>
        <taxon>Gammaproteobacteria</taxon>
        <taxon>Cellvibrionales</taxon>
        <taxon>Spongiibacteraceae</taxon>
        <taxon>BD1-7 clade</taxon>
    </lineage>
</organism>
<keyword evidence="2" id="KW-0106">Calcium</keyword>
<proteinExistence type="predicted"/>
<feature type="signal peptide" evidence="3">
    <location>
        <begin position="1"/>
        <end position="18"/>
    </location>
</feature>
<evidence type="ECO:0000313" key="5">
    <source>
        <dbReference type="EMBL" id="CAA0108511.1"/>
    </source>
</evidence>
<reference evidence="5 6" key="1">
    <citation type="submission" date="2019-11" db="EMBL/GenBank/DDBJ databases">
        <authorList>
            <person name="Holert J."/>
        </authorList>
    </citation>
    <scope>NUCLEOTIDE SEQUENCE [LARGE SCALE GENOMIC DNA]</scope>
    <source>
        <strain evidence="5">BC5_2</strain>
    </source>
</reference>
<name>A0A5S9PUP4_9GAMM</name>
<evidence type="ECO:0000259" key="4">
    <source>
        <dbReference type="Pfam" id="PF05567"/>
    </source>
</evidence>